<protein>
    <submittedName>
        <fullName evidence="8">3-isopropylmalate/3-methylmalate dehydrogenase</fullName>
        <ecNumber evidence="8">1.1.1.85</ecNumber>
    </submittedName>
</protein>
<keyword evidence="5" id="KW-0520">NAD</keyword>
<feature type="domain" description="Isopropylmalate dehydrogenase-like" evidence="7">
    <location>
        <begin position="3"/>
        <end position="368"/>
    </location>
</feature>
<dbReference type="InterPro" id="IPR050501">
    <property type="entry name" value="ICDH/IPMDH"/>
</dbReference>
<evidence type="ECO:0000256" key="6">
    <source>
        <dbReference type="ARBA" id="ARBA00023211"/>
    </source>
</evidence>
<evidence type="ECO:0000313" key="8">
    <source>
        <dbReference type="EMBL" id="KYC44581.1"/>
    </source>
</evidence>
<comment type="cofactor">
    <cofactor evidence="1">
        <name>Mn(2+)</name>
        <dbReference type="ChEBI" id="CHEBI:29035"/>
    </cofactor>
</comment>
<evidence type="ECO:0000259" key="7">
    <source>
        <dbReference type="SMART" id="SM01329"/>
    </source>
</evidence>
<gene>
    <name evidence="8" type="primary">leuB_2</name>
    <name evidence="8" type="ORF">APG10_01605</name>
</gene>
<dbReference type="EMBL" id="LNGE01000054">
    <property type="protein sequence ID" value="KYC44581.1"/>
    <property type="molecule type" value="Genomic_DNA"/>
</dbReference>
<dbReference type="Proteomes" id="UP000092401">
    <property type="component" value="Unassembled WGS sequence"/>
</dbReference>
<dbReference type="PROSITE" id="PS00470">
    <property type="entry name" value="IDH_IMDH"/>
    <property type="match status" value="1"/>
</dbReference>
<sequence>MKKIAIMPGDGIGPEIIEEGKKVIDAACNITGLDIDWEYYQNGSEHYLKTGELITEETLKELKKKDAIYFGAIGDPRVAPGILEKGILLKMRFYFDQYVNLRPIVSYPNVPCPLKGKTYKDINFHVIRENTEDFYIGIGGRFKGTMNKEQLEVIRDLYEVKFNMGIDIDRPEEIAYQIGMISREGSKRVIRYAFELAKMKGKKRVTSVDKANVLTNIYSLWRDVFEEVAKEYPGYETEFAFVDAITMWFVKQPQWYQVVVAPNMFGDIITDLGAMIQGGLGLAAGGNINPNGVSMFEPIHGSAPKYKGKNVSNPLATILSGVMMLETIGEPKTASLIEKAVIKVLEEGKVRTQDLGGTSKTTEVGDEIVKKMKPQEHLAESSRLENMSMKVNCGM</sequence>
<dbReference type="SMART" id="SM01329">
    <property type="entry name" value="Iso_dh"/>
    <property type="match status" value="1"/>
</dbReference>
<comment type="cofactor">
    <cofactor evidence="2">
        <name>Mg(2+)</name>
        <dbReference type="ChEBI" id="CHEBI:18420"/>
    </cofactor>
</comment>
<dbReference type="AlphaFoldDB" id="A0A150IHW6"/>
<keyword evidence="3" id="KW-0479">Metal-binding</keyword>
<dbReference type="EC" id="1.1.1.85" evidence="8"/>
<evidence type="ECO:0000256" key="3">
    <source>
        <dbReference type="ARBA" id="ARBA00022723"/>
    </source>
</evidence>
<dbReference type="PANTHER" id="PTHR43275:SF1">
    <property type="entry name" value="D-MALATE DEHYDROGENASE [DECARBOXYLATING]"/>
    <property type="match status" value="1"/>
</dbReference>
<evidence type="ECO:0000313" key="9">
    <source>
        <dbReference type="Proteomes" id="UP000092401"/>
    </source>
</evidence>
<organism evidence="8 9">
    <name type="scientific">Candidatus Methanofastidiosum methylothiophilum</name>
    <dbReference type="NCBI Taxonomy" id="1705564"/>
    <lineage>
        <taxon>Archaea</taxon>
        <taxon>Methanobacteriati</taxon>
        <taxon>Methanobacteriota</taxon>
        <taxon>Stenosarchaea group</taxon>
        <taxon>Candidatus Methanofastidiosia</taxon>
        <taxon>Candidatus Methanofastidiosales</taxon>
        <taxon>Candidatus Methanofastidiosaceae</taxon>
        <taxon>Candidatus Methanofastidiosum</taxon>
    </lineage>
</organism>
<dbReference type="InterPro" id="IPR024084">
    <property type="entry name" value="IsoPropMal-DH-like_dom"/>
</dbReference>
<name>A0A150IHW6_9EURY</name>
<keyword evidence="6" id="KW-0464">Manganese</keyword>
<accession>A0A150IHW6</accession>
<comment type="caution">
    <text evidence="8">The sequence shown here is derived from an EMBL/GenBank/DDBJ whole genome shotgun (WGS) entry which is preliminary data.</text>
</comment>
<dbReference type="PATRIC" id="fig|1706436.3.peg.1622"/>
<evidence type="ECO:0000256" key="5">
    <source>
        <dbReference type="ARBA" id="ARBA00023027"/>
    </source>
</evidence>
<dbReference type="GO" id="GO:0051287">
    <property type="term" value="F:NAD binding"/>
    <property type="evidence" value="ECO:0007669"/>
    <property type="project" value="InterPro"/>
</dbReference>
<evidence type="ECO:0000256" key="2">
    <source>
        <dbReference type="ARBA" id="ARBA00001946"/>
    </source>
</evidence>
<proteinExistence type="predicted"/>
<evidence type="ECO:0000256" key="4">
    <source>
        <dbReference type="ARBA" id="ARBA00023002"/>
    </source>
</evidence>
<dbReference type="GO" id="GO:0000287">
    <property type="term" value="F:magnesium ion binding"/>
    <property type="evidence" value="ECO:0007669"/>
    <property type="project" value="InterPro"/>
</dbReference>
<dbReference type="Pfam" id="PF00180">
    <property type="entry name" value="Iso_dh"/>
    <property type="match status" value="1"/>
</dbReference>
<keyword evidence="4 8" id="KW-0560">Oxidoreductase</keyword>
<reference evidence="8 9" key="1">
    <citation type="journal article" date="2016" name="ISME J.">
        <title>Chasing the elusive Euryarchaeota class WSA2: genomes reveal a uniquely fastidious methyl-reducing methanogen.</title>
        <authorList>
            <person name="Nobu M.K."/>
            <person name="Narihiro T."/>
            <person name="Kuroda K."/>
            <person name="Mei R."/>
            <person name="Liu W.T."/>
        </authorList>
    </citation>
    <scope>NUCLEOTIDE SEQUENCE [LARGE SCALE GENOMIC DNA]</scope>
    <source>
        <strain evidence="8">B03fssc0709_Meth_Bin005</strain>
    </source>
</reference>
<evidence type="ECO:0000256" key="1">
    <source>
        <dbReference type="ARBA" id="ARBA00001936"/>
    </source>
</evidence>
<dbReference type="GO" id="GO:0003862">
    <property type="term" value="F:3-isopropylmalate dehydrogenase activity"/>
    <property type="evidence" value="ECO:0007669"/>
    <property type="project" value="UniProtKB-EC"/>
</dbReference>
<dbReference type="SUPFAM" id="SSF53659">
    <property type="entry name" value="Isocitrate/Isopropylmalate dehydrogenase-like"/>
    <property type="match status" value="1"/>
</dbReference>
<dbReference type="Gene3D" id="3.40.718.10">
    <property type="entry name" value="Isopropylmalate Dehydrogenase"/>
    <property type="match status" value="1"/>
</dbReference>
<dbReference type="PANTHER" id="PTHR43275">
    <property type="entry name" value="D-MALATE DEHYDROGENASE [DECARBOXYLATING]"/>
    <property type="match status" value="1"/>
</dbReference>
<dbReference type="InterPro" id="IPR019818">
    <property type="entry name" value="IsoCit/isopropylmalate_DH_CS"/>
</dbReference>